<evidence type="ECO:0000313" key="1">
    <source>
        <dbReference type="EMBL" id="GIZ00178.1"/>
    </source>
</evidence>
<gene>
    <name evidence="1" type="ORF">CEXT_693771</name>
</gene>
<dbReference type="Proteomes" id="UP001054945">
    <property type="component" value="Unassembled WGS sequence"/>
</dbReference>
<protein>
    <submittedName>
        <fullName evidence="1">Uncharacterized protein</fullName>
    </submittedName>
</protein>
<evidence type="ECO:0000313" key="2">
    <source>
        <dbReference type="Proteomes" id="UP001054945"/>
    </source>
</evidence>
<reference evidence="1 2" key="1">
    <citation type="submission" date="2021-06" db="EMBL/GenBank/DDBJ databases">
        <title>Caerostris extrusa draft genome.</title>
        <authorList>
            <person name="Kono N."/>
            <person name="Arakawa K."/>
        </authorList>
    </citation>
    <scope>NUCLEOTIDE SEQUENCE [LARGE SCALE GENOMIC DNA]</scope>
</reference>
<accession>A0AAV4XYB7</accession>
<keyword evidence="2" id="KW-1185">Reference proteome</keyword>
<sequence length="111" mass="12214">MDLEDVEDYAECHAISRRRFLLKTARESAFIFPIGTSGSKEKCHSPSTVRPWSKPIASECEGMGLHWRISEITRVTFEQLGECRPVDCSCLDIKSTFGGAIMSPGGVGNSC</sequence>
<proteinExistence type="predicted"/>
<dbReference type="AlphaFoldDB" id="A0AAV4XYB7"/>
<dbReference type="EMBL" id="BPLR01001128">
    <property type="protein sequence ID" value="GIZ00178.1"/>
    <property type="molecule type" value="Genomic_DNA"/>
</dbReference>
<organism evidence="1 2">
    <name type="scientific">Caerostris extrusa</name>
    <name type="common">Bark spider</name>
    <name type="synonym">Caerostris bankana</name>
    <dbReference type="NCBI Taxonomy" id="172846"/>
    <lineage>
        <taxon>Eukaryota</taxon>
        <taxon>Metazoa</taxon>
        <taxon>Ecdysozoa</taxon>
        <taxon>Arthropoda</taxon>
        <taxon>Chelicerata</taxon>
        <taxon>Arachnida</taxon>
        <taxon>Araneae</taxon>
        <taxon>Araneomorphae</taxon>
        <taxon>Entelegynae</taxon>
        <taxon>Araneoidea</taxon>
        <taxon>Araneidae</taxon>
        <taxon>Caerostris</taxon>
    </lineage>
</organism>
<comment type="caution">
    <text evidence="1">The sequence shown here is derived from an EMBL/GenBank/DDBJ whole genome shotgun (WGS) entry which is preliminary data.</text>
</comment>
<name>A0AAV4XYB7_CAEEX</name>